<dbReference type="InterPro" id="IPR014729">
    <property type="entry name" value="Rossmann-like_a/b/a_fold"/>
</dbReference>
<reference evidence="3 4" key="1">
    <citation type="submission" date="2018-03" db="EMBL/GenBank/DDBJ databases">
        <title>Genomic Encyclopedia of Archaeal and Bacterial Type Strains, Phase II (KMG-II): from individual species to whole genera.</title>
        <authorList>
            <person name="Goeker M."/>
        </authorList>
    </citation>
    <scope>NUCLEOTIDE SEQUENCE [LARGE SCALE GENOMIC DNA]</scope>
    <source>
        <strain evidence="3 4">DSM 44720</strain>
    </source>
</reference>
<sequence>MTAVSVFAYAVALVWSLFFLVSFLRDRRLLRNGVYLVLALVFFAFGLLTTLASLSTAAANVVLVVVVVLIPLLIIGLAVFLVGNGVTMVRKEGFRPVNLLSMLAGLGIIGYVVFTLVAARIDWAPLGVFSGAVTGVLFYLSFLFACFLLYSFVYGRIRPKRDVDFVVVLGAGLNGAKVPPLLASRLDRGRRAFDAAVAKGSSPALVTSGGQGPGEEVPESHAMADYLVAGGVDRDRVLLEDKSTTTLENLSLSGAIMSEVRPDYRCLVVTNNFHVLRAALLARKARVNGQVIGAPTAWYFWPSATIREFVAILVEHWLLNGIVCLLIVVSAVLPSI</sequence>
<keyword evidence="1" id="KW-0472">Membrane</keyword>
<dbReference type="PANTHER" id="PTHR30336">
    <property type="entry name" value="INNER MEMBRANE PROTEIN, PROBABLE PERMEASE"/>
    <property type="match status" value="1"/>
</dbReference>
<comment type="caution">
    <text evidence="3">The sequence shown here is derived from an EMBL/GenBank/DDBJ whole genome shotgun (WGS) entry which is preliminary data.</text>
</comment>
<dbReference type="CDD" id="cd06259">
    <property type="entry name" value="YdcF-like"/>
    <property type="match status" value="1"/>
</dbReference>
<dbReference type="EMBL" id="PVTF01000008">
    <property type="protein sequence ID" value="PRY38727.1"/>
    <property type="molecule type" value="Genomic_DNA"/>
</dbReference>
<keyword evidence="1" id="KW-1133">Transmembrane helix</keyword>
<evidence type="ECO:0000313" key="4">
    <source>
        <dbReference type="Proteomes" id="UP000239494"/>
    </source>
</evidence>
<feature type="domain" description="DUF218" evidence="2">
    <location>
        <begin position="164"/>
        <end position="304"/>
    </location>
</feature>
<feature type="transmembrane region" description="Helical" evidence="1">
    <location>
        <begin position="309"/>
        <end position="333"/>
    </location>
</feature>
<name>A0A2T0SZ94_9PSEU</name>
<feature type="transmembrane region" description="Helical" evidence="1">
    <location>
        <begin position="127"/>
        <end position="153"/>
    </location>
</feature>
<evidence type="ECO:0000313" key="3">
    <source>
        <dbReference type="EMBL" id="PRY38727.1"/>
    </source>
</evidence>
<protein>
    <submittedName>
        <fullName evidence="3">Uncharacterized SAM-binding protein YcdF (DUF218 family)</fullName>
    </submittedName>
</protein>
<gene>
    <name evidence="3" type="ORF">CLV43_108127</name>
</gene>
<dbReference type="RefSeq" id="WP_106190024.1">
    <property type="nucleotide sequence ID" value="NZ_PVTF01000008.1"/>
</dbReference>
<dbReference type="AlphaFoldDB" id="A0A2T0SZ94"/>
<accession>A0A2T0SZ94</accession>
<dbReference type="PANTHER" id="PTHR30336:SF18">
    <property type="entry name" value="MEMBRANE PROTEIN"/>
    <property type="match status" value="1"/>
</dbReference>
<dbReference type="GO" id="GO:0043164">
    <property type="term" value="P:Gram-negative-bacterium-type cell wall biogenesis"/>
    <property type="evidence" value="ECO:0007669"/>
    <property type="project" value="TreeGrafter"/>
</dbReference>
<feature type="transmembrane region" description="Helical" evidence="1">
    <location>
        <begin position="36"/>
        <end position="55"/>
    </location>
</feature>
<feature type="transmembrane region" description="Helical" evidence="1">
    <location>
        <begin position="99"/>
        <end position="121"/>
    </location>
</feature>
<organism evidence="3 4">
    <name type="scientific">Umezawaea tangerina</name>
    <dbReference type="NCBI Taxonomy" id="84725"/>
    <lineage>
        <taxon>Bacteria</taxon>
        <taxon>Bacillati</taxon>
        <taxon>Actinomycetota</taxon>
        <taxon>Actinomycetes</taxon>
        <taxon>Pseudonocardiales</taxon>
        <taxon>Pseudonocardiaceae</taxon>
        <taxon>Umezawaea</taxon>
    </lineage>
</organism>
<evidence type="ECO:0000259" key="2">
    <source>
        <dbReference type="Pfam" id="PF02698"/>
    </source>
</evidence>
<dbReference type="Pfam" id="PF02698">
    <property type="entry name" value="DUF218"/>
    <property type="match status" value="1"/>
</dbReference>
<dbReference type="GO" id="GO:0000270">
    <property type="term" value="P:peptidoglycan metabolic process"/>
    <property type="evidence" value="ECO:0007669"/>
    <property type="project" value="TreeGrafter"/>
</dbReference>
<dbReference type="InterPro" id="IPR051599">
    <property type="entry name" value="Cell_Envelope_Assoc"/>
</dbReference>
<feature type="transmembrane region" description="Helical" evidence="1">
    <location>
        <begin position="61"/>
        <end position="87"/>
    </location>
</feature>
<dbReference type="Proteomes" id="UP000239494">
    <property type="component" value="Unassembled WGS sequence"/>
</dbReference>
<dbReference type="InterPro" id="IPR003848">
    <property type="entry name" value="DUF218"/>
</dbReference>
<dbReference type="GO" id="GO:0005886">
    <property type="term" value="C:plasma membrane"/>
    <property type="evidence" value="ECO:0007669"/>
    <property type="project" value="TreeGrafter"/>
</dbReference>
<dbReference type="Gene3D" id="3.40.50.620">
    <property type="entry name" value="HUPs"/>
    <property type="match status" value="1"/>
</dbReference>
<feature type="transmembrane region" description="Helical" evidence="1">
    <location>
        <begin position="6"/>
        <end position="24"/>
    </location>
</feature>
<keyword evidence="4" id="KW-1185">Reference proteome</keyword>
<dbReference type="OrthoDB" id="9782395at2"/>
<evidence type="ECO:0000256" key="1">
    <source>
        <dbReference type="SAM" id="Phobius"/>
    </source>
</evidence>
<proteinExistence type="predicted"/>
<keyword evidence="1" id="KW-0812">Transmembrane</keyword>